<dbReference type="InterPro" id="IPR001733">
    <property type="entry name" value="Peptidase_S26B"/>
</dbReference>
<dbReference type="InterPro" id="IPR036286">
    <property type="entry name" value="LexA/Signal_pep-like_sf"/>
</dbReference>
<feature type="compositionally biased region" description="Basic and acidic residues" evidence="16">
    <location>
        <begin position="35"/>
        <end position="44"/>
    </location>
</feature>
<keyword evidence="7" id="KW-0645">Protease</keyword>
<comment type="caution">
    <text evidence="19">The sequence shown here is derived from an EMBL/GenBank/DDBJ whole genome shotgun (WGS) entry which is preliminary data.</text>
</comment>
<evidence type="ECO:0000256" key="10">
    <source>
        <dbReference type="ARBA" id="ARBA00022824"/>
    </source>
</evidence>
<dbReference type="PROSITE" id="PS00501">
    <property type="entry name" value="SPASE_I_1"/>
    <property type="match status" value="1"/>
</dbReference>
<dbReference type="OrthoDB" id="10257561at2759"/>
<evidence type="ECO:0000256" key="1">
    <source>
        <dbReference type="ARBA" id="ARBA00000677"/>
    </source>
</evidence>
<evidence type="ECO:0000256" key="4">
    <source>
        <dbReference type="ARBA" id="ARBA00013208"/>
    </source>
</evidence>
<dbReference type="FunFam" id="2.10.109.10:FF:000003">
    <property type="entry name" value="Signal peptidase complex catalytic subunit SEC11"/>
    <property type="match status" value="1"/>
</dbReference>
<dbReference type="Gene3D" id="2.10.109.10">
    <property type="entry name" value="Umud Fragment, subunit A"/>
    <property type="match status" value="1"/>
</dbReference>
<dbReference type="PROSITE" id="PS00761">
    <property type="entry name" value="SPASE_I_3"/>
    <property type="match status" value="1"/>
</dbReference>
<evidence type="ECO:0000256" key="16">
    <source>
        <dbReference type="SAM" id="MobiDB-lite"/>
    </source>
</evidence>
<comment type="similarity">
    <text evidence="3">Belongs to the peptidase S26B family.</text>
</comment>
<dbReference type="AlphaFoldDB" id="A0A2C6LB09"/>
<dbReference type="InterPro" id="IPR015927">
    <property type="entry name" value="Peptidase_S24_S26A/B/C"/>
</dbReference>
<feature type="transmembrane region" description="Helical" evidence="17">
    <location>
        <begin position="93"/>
        <end position="114"/>
    </location>
</feature>
<dbReference type="NCBIfam" id="TIGR02228">
    <property type="entry name" value="sigpep_I_arch"/>
    <property type="match status" value="1"/>
</dbReference>
<evidence type="ECO:0000256" key="12">
    <source>
        <dbReference type="ARBA" id="ARBA00022989"/>
    </source>
</evidence>
<evidence type="ECO:0000256" key="15">
    <source>
        <dbReference type="ARBA" id="ARBA00045533"/>
    </source>
</evidence>
<keyword evidence="10" id="KW-0256">Endoplasmic reticulum</keyword>
<keyword evidence="9" id="KW-0378">Hydrolase</keyword>
<dbReference type="InterPro" id="IPR019758">
    <property type="entry name" value="Pept_S26A_signal_pept_1_CS"/>
</dbReference>
<dbReference type="GO" id="GO:0006465">
    <property type="term" value="P:signal peptide processing"/>
    <property type="evidence" value="ECO:0007669"/>
    <property type="project" value="InterPro"/>
</dbReference>
<evidence type="ECO:0000256" key="11">
    <source>
        <dbReference type="ARBA" id="ARBA00022968"/>
    </source>
</evidence>
<keyword evidence="8 17" id="KW-0812">Transmembrane</keyword>
<dbReference type="RefSeq" id="XP_067926531.1">
    <property type="nucleotide sequence ID" value="XM_068061496.1"/>
</dbReference>
<keyword evidence="13 17" id="KW-0472">Membrane</keyword>
<dbReference type="PANTHER" id="PTHR10806:SF6">
    <property type="entry name" value="SIGNAL PEPTIDASE COMPLEX CATALYTIC SUBUNIT SEC11"/>
    <property type="match status" value="1"/>
</dbReference>
<organism evidence="19 20">
    <name type="scientific">Cystoisospora suis</name>
    <dbReference type="NCBI Taxonomy" id="483139"/>
    <lineage>
        <taxon>Eukaryota</taxon>
        <taxon>Sar</taxon>
        <taxon>Alveolata</taxon>
        <taxon>Apicomplexa</taxon>
        <taxon>Conoidasida</taxon>
        <taxon>Coccidia</taxon>
        <taxon>Eucoccidiorida</taxon>
        <taxon>Eimeriorina</taxon>
        <taxon>Sarcocystidae</taxon>
        <taxon>Cystoisospora</taxon>
    </lineage>
</organism>
<evidence type="ECO:0000256" key="8">
    <source>
        <dbReference type="ARBA" id="ARBA00022692"/>
    </source>
</evidence>
<dbReference type="GeneID" id="94424707"/>
<evidence type="ECO:0000256" key="3">
    <source>
        <dbReference type="ARBA" id="ARBA00011035"/>
    </source>
</evidence>
<dbReference type="GO" id="GO:0009003">
    <property type="term" value="F:signal peptidase activity"/>
    <property type="evidence" value="ECO:0007669"/>
    <property type="project" value="UniProtKB-EC"/>
</dbReference>
<dbReference type="InterPro" id="IPR019756">
    <property type="entry name" value="Pept_S26A_signal_pept_1_Ser-AS"/>
</dbReference>
<keyword evidence="20" id="KW-1185">Reference proteome</keyword>
<protein>
    <recommendedName>
        <fullName evidence="5">Signal peptidase complex catalytic subunit SEC11</fullName>
        <ecNumber evidence="4">3.4.21.89</ecNumber>
    </recommendedName>
    <alternativeName>
        <fullName evidence="14">Signal peptidase I</fullName>
    </alternativeName>
    <alternativeName>
        <fullName evidence="6">Signal peptidase complex catalytic subunit sec11</fullName>
    </alternativeName>
</protein>
<proteinExistence type="inferred from homology"/>
<dbReference type="EC" id="3.4.21.89" evidence="4"/>
<evidence type="ECO:0000256" key="5">
    <source>
        <dbReference type="ARBA" id="ARBA00019685"/>
    </source>
</evidence>
<dbReference type="EMBL" id="MIGC01000505">
    <property type="protein sequence ID" value="PHJ24859.1"/>
    <property type="molecule type" value="Genomic_DNA"/>
</dbReference>
<keyword evidence="12 17" id="KW-1133">Transmembrane helix</keyword>
<evidence type="ECO:0000313" key="20">
    <source>
        <dbReference type="Proteomes" id="UP000221165"/>
    </source>
</evidence>
<evidence type="ECO:0000259" key="18">
    <source>
        <dbReference type="Pfam" id="PF00717"/>
    </source>
</evidence>
<dbReference type="PRINTS" id="PR00728">
    <property type="entry name" value="SIGNALPTASE"/>
</dbReference>
<dbReference type="Pfam" id="PF00717">
    <property type="entry name" value="Peptidase_S24"/>
    <property type="match status" value="1"/>
</dbReference>
<feature type="region of interest" description="Disordered" evidence="16">
    <location>
        <begin position="1"/>
        <end position="44"/>
    </location>
</feature>
<accession>A0A2C6LB09</accession>
<dbReference type="CDD" id="cd06530">
    <property type="entry name" value="S26_SPase_I"/>
    <property type="match status" value="1"/>
</dbReference>
<reference evidence="19 20" key="1">
    <citation type="journal article" date="2017" name="Int. J. Parasitol.">
        <title>The genome of the protozoan parasite Cystoisospora suis and a reverse vaccinology approach to identify vaccine candidates.</title>
        <authorList>
            <person name="Palmieri N."/>
            <person name="Shrestha A."/>
            <person name="Ruttkowski B."/>
            <person name="Beck T."/>
            <person name="Vogl C."/>
            <person name="Tomley F."/>
            <person name="Blake D.P."/>
            <person name="Joachim A."/>
        </authorList>
    </citation>
    <scope>NUCLEOTIDE SEQUENCE [LARGE SCALE GENOMIC DNA]</scope>
    <source>
        <strain evidence="19 20">Wien I</strain>
    </source>
</reference>
<keyword evidence="11" id="KW-0735">Signal-anchor</keyword>
<dbReference type="GO" id="GO:0004252">
    <property type="term" value="F:serine-type endopeptidase activity"/>
    <property type="evidence" value="ECO:0007669"/>
    <property type="project" value="InterPro"/>
</dbReference>
<sequence length="253" mass="28005">MRKKQQAGGEASLTSTGSSNKKVVKPQQGIEGEEEKNRDEQTSECLDQAKKDEGLASSWLSHLKSIKVPSFLLPIFNSILDEFRSVYRRPREALLSVVNLLCVLFTALMLWKVLVILSNSPSPVVVVLSGSMEPAFQRGDILFLVDRGEAVKTGDIVVFKVEGRDIPIVHRVISLHENEAGEMSMLTKGDNNQVDDRGLYAEKQLWLSRTNVMGATVNFLPYAGLVTIVLNDYPIIKWTAIAGMVTLALLGYE</sequence>
<comment type="catalytic activity">
    <reaction evidence="1">
        <text>Cleavage of hydrophobic, N-terminal signal or leader sequences from secreted and periplasmic proteins.</text>
        <dbReference type="EC" id="3.4.21.89"/>
    </reaction>
</comment>
<feature type="compositionally biased region" description="Polar residues" evidence="16">
    <location>
        <begin position="12"/>
        <end position="21"/>
    </location>
</feature>
<evidence type="ECO:0000313" key="19">
    <source>
        <dbReference type="EMBL" id="PHJ24859.1"/>
    </source>
</evidence>
<dbReference type="SUPFAM" id="SSF51306">
    <property type="entry name" value="LexA/Signal peptidase"/>
    <property type="match status" value="1"/>
</dbReference>
<evidence type="ECO:0000256" key="13">
    <source>
        <dbReference type="ARBA" id="ARBA00023136"/>
    </source>
</evidence>
<dbReference type="GO" id="GO:0005787">
    <property type="term" value="C:signal peptidase complex"/>
    <property type="evidence" value="ECO:0007669"/>
    <property type="project" value="TreeGrafter"/>
</dbReference>
<evidence type="ECO:0000256" key="9">
    <source>
        <dbReference type="ARBA" id="ARBA00022801"/>
    </source>
</evidence>
<evidence type="ECO:0000256" key="17">
    <source>
        <dbReference type="SAM" id="Phobius"/>
    </source>
</evidence>
<dbReference type="VEuPathDB" id="ToxoDB:CSUI_001290"/>
<evidence type="ECO:0000256" key="14">
    <source>
        <dbReference type="ARBA" id="ARBA00033305"/>
    </source>
</evidence>
<comment type="subcellular location">
    <subcellularLocation>
        <location evidence="2">Endoplasmic reticulum membrane</location>
        <topology evidence="2">Single-pass type II membrane protein</topology>
    </subcellularLocation>
</comment>
<gene>
    <name evidence="19" type="ORF">CSUI_001290</name>
</gene>
<evidence type="ECO:0000256" key="7">
    <source>
        <dbReference type="ARBA" id="ARBA00022670"/>
    </source>
</evidence>
<name>A0A2C6LB09_9APIC</name>
<dbReference type="InterPro" id="IPR019533">
    <property type="entry name" value="Peptidase_S26"/>
</dbReference>
<dbReference type="Proteomes" id="UP000221165">
    <property type="component" value="Unassembled WGS sequence"/>
</dbReference>
<dbReference type="PANTHER" id="PTHR10806">
    <property type="entry name" value="SIGNAL PEPTIDASE COMPLEX CATALYTIC SUBUNIT SEC11"/>
    <property type="match status" value="1"/>
</dbReference>
<feature type="domain" description="Peptidase S24/S26A/S26B/S26C" evidence="18">
    <location>
        <begin position="120"/>
        <end position="196"/>
    </location>
</feature>
<evidence type="ECO:0000256" key="6">
    <source>
        <dbReference type="ARBA" id="ARBA00021755"/>
    </source>
</evidence>
<evidence type="ECO:0000256" key="2">
    <source>
        <dbReference type="ARBA" id="ARBA00004648"/>
    </source>
</evidence>
<comment type="function">
    <text evidence="15">Catalytic component of the signal peptidase complex (SPC) which catalyzes the cleavage of N-terminal signal sequences from nascent proteins as they are translocated into the lumen of the endoplasmic reticulum. Specifically cleaves N-terminal signal peptides that contain a hydrophobic alpha-helix (h-region) shorter than 18-20 amino acids.</text>
</comment>